<keyword evidence="2" id="KW-1185">Reference proteome</keyword>
<name>A0AC61MVP3_9FIRM</name>
<accession>A0AC61MVP3</accession>
<gene>
    <name evidence="1" type="ORF">JYE49_11300</name>
</gene>
<evidence type="ECO:0000313" key="1">
    <source>
        <dbReference type="EMBL" id="QUC66442.1"/>
    </source>
</evidence>
<dbReference type="Proteomes" id="UP000682782">
    <property type="component" value="Chromosome"/>
</dbReference>
<sequence>MSDQNEQLFIDAVKAKRQAMWRVAFHLLRSEADAEDAVSAAVESTWKHLPRIRTKEALPGYLMRSVINAAHDELRRRKRTTPIEPLENVLQAPEKGRGIADYVAGMDEKYSLPLLMKFDEEMQEKEIAAALHLHRGTVSSRITRGLEMIRKEMRKEEAEDASGRIEESASGRSADASCGL</sequence>
<proteinExistence type="predicted"/>
<organism evidence="1 2">
    <name type="scientific">Aristaeella hokkaidonensis</name>
    <dbReference type="NCBI Taxonomy" id="3046382"/>
    <lineage>
        <taxon>Bacteria</taxon>
        <taxon>Bacillati</taxon>
        <taxon>Bacillota</taxon>
        <taxon>Clostridia</taxon>
        <taxon>Eubacteriales</taxon>
        <taxon>Aristaeellaceae</taxon>
        <taxon>Aristaeella</taxon>
    </lineage>
</organism>
<evidence type="ECO:0000313" key="2">
    <source>
        <dbReference type="Proteomes" id="UP000682782"/>
    </source>
</evidence>
<protein>
    <submittedName>
        <fullName evidence="1">Sigma-70 family RNA polymerase sigma factor</fullName>
    </submittedName>
</protein>
<dbReference type="EMBL" id="CP068393">
    <property type="protein sequence ID" value="QUC66442.1"/>
    <property type="molecule type" value="Genomic_DNA"/>
</dbReference>
<reference evidence="1" key="1">
    <citation type="submission" date="2021-01" db="EMBL/GenBank/DDBJ databases">
        <title>Complete genome sequence of Clostridiales bacterium R-7.</title>
        <authorList>
            <person name="Mahoney-Kurpe S.C."/>
            <person name="Palevich N."/>
            <person name="Koike S."/>
            <person name="Moon C.D."/>
            <person name="Attwood G.T."/>
        </authorList>
    </citation>
    <scope>NUCLEOTIDE SEQUENCE</scope>
    <source>
        <strain evidence="1">R-7</strain>
    </source>
</reference>